<dbReference type="Pfam" id="PF00665">
    <property type="entry name" value="rve"/>
    <property type="match status" value="1"/>
</dbReference>
<dbReference type="PROSITE" id="PS50994">
    <property type="entry name" value="INTEGRASE"/>
    <property type="match status" value="1"/>
</dbReference>
<keyword evidence="3" id="KW-1185">Reference proteome</keyword>
<dbReference type="InterPro" id="IPR050900">
    <property type="entry name" value="Transposase_IS3/IS150/IS904"/>
</dbReference>
<dbReference type="Proteomes" id="UP000007509">
    <property type="component" value="Unassembled WGS sequence"/>
</dbReference>
<accession>J2K6M9</accession>
<dbReference type="InterPro" id="IPR036397">
    <property type="entry name" value="RNaseH_sf"/>
</dbReference>
<dbReference type="GO" id="GO:0003676">
    <property type="term" value="F:nucleic acid binding"/>
    <property type="evidence" value="ECO:0007669"/>
    <property type="project" value="InterPro"/>
</dbReference>
<protein>
    <submittedName>
        <fullName evidence="2">Transposase</fullName>
    </submittedName>
</protein>
<dbReference type="PANTHER" id="PTHR46889:SF4">
    <property type="entry name" value="TRANSPOSASE INSO FOR INSERTION SEQUENCE ELEMENT IS911B-RELATED"/>
    <property type="match status" value="1"/>
</dbReference>
<dbReference type="InterPro" id="IPR012337">
    <property type="entry name" value="RNaseH-like_sf"/>
</dbReference>
<reference evidence="2 3" key="1">
    <citation type="journal article" date="2012" name="J. Bacteriol.">
        <title>Twenty-one genome sequences from Pseudomonas species and 19 genome sequences from diverse bacteria isolated from the rhizosphere and endosphere of Populus deltoides.</title>
        <authorList>
            <person name="Brown S.D."/>
            <person name="Utturkar S.M."/>
            <person name="Klingeman D.M."/>
            <person name="Johnson C.M."/>
            <person name="Martin S.L."/>
            <person name="Land M.L."/>
            <person name="Lu T.Y."/>
            <person name="Schadt C.W."/>
            <person name="Doktycz M.J."/>
            <person name="Pelletier D.A."/>
        </authorList>
    </citation>
    <scope>NUCLEOTIDE SEQUENCE [LARGE SCALE GENOMIC DNA]</scope>
    <source>
        <strain evidence="2 3">CF314</strain>
    </source>
</reference>
<feature type="domain" description="Integrase catalytic" evidence="1">
    <location>
        <begin position="85"/>
        <end position="248"/>
    </location>
</feature>
<organism evidence="2 3">
    <name type="scientific">Chryseobacterium populi</name>
    <dbReference type="NCBI Taxonomy" id="1144316"/>
    <lineage>
        <taxon>Bacteria</taxon>
        <taxon>Pseudomonadati</taxon>
        <taxon>Bacteroidota</taxon>
        <taxon>Flavobacteriia</taxon>
        <taxon>Flavobacteriales</taxon>
        <taxon>Weeksellaceae</taxon>
        <taxon>Chryseobacterium group</taxon>
        <taxon>Chryseobacterium</taxon>
    </lineage>
</organism>
<dbReference type="PANTHER" id="PTHR46889">
    <property type="entry name" value="TRANSPOSASE INSF FOR INSERTION SEQUENCE IS3B-RELATED"/>
    <property type="match status" value="1"/>
</dbReference>
<gene>
    <name evidence="2" type="ORF">PMI13_03435</name>
</gene>
<dbReference type="InterPro" id="IPR048020">
    <property type="entry name" value="Transpos_IS3"/>
</dbReference>
<comment type="caution">
    <text evidence="2">The sequence shown here is derived from an EMBL/GenBank/DDBJ whole genome shotgun (WGS) entry which is preliminary data.</text>
</comment>
<sequence>MRSERRAVLSAEIFSIYHWSRGRYGSPRIVRELESKGIRASRPFVAKLMRERGLRSIVKKKFKKTTNSSHRYPVVENYLNQNFQVKSSKEVWVSDITYIRTGQGWLYLTTVIDLYDRKVIGWSLSETMKAQDTSIAALKMARLHRPLQDHDSLIFHSDRGIQYACTEFTSIVGKNITRSMSGKGNCYDNAVAESFFKTLKTELVYQNKYETRDHAKNSVFEYIETFYNTHRRHSALGNLTIREYQNLMSNQSKNVA</sequence>
<dbReference type="EMBL" id="AKJY01000084">
    <property type="protein sequence ID" value="EJL68878.1"/>
    <property type="molecule type" value="Genomic_DNA"/>
</dbReference>
<dbReference type="SUPFAM" id="SSF53098">
    <property type="entry name" value="Ribonuclease H-like"/>
    <property type="match status" value="1"/>
</dbReference>
<dbReference type="InterPro" id="IPR025948">
    <property type="entry name" value="HTH-like_dom"/>
</dbReference>
<name>J2K6M9_9FLAO</name>
<dbReference type="Pfam" id="PF13276">
    <property type="entry name" value="HTH_21"/>
    <property type="match status" value="1"/>
</dbReference>
<dbReference type="NCBIfam" id="NF033516">
    <property type="entry name" value="transpos_IS3"/>
    <property type="match status" value="1"/>
</dbReference>
<dbReference type="Pfam" id="PF13333">
    <property type="entry name" value="rve_2"/>
    <property type="match status" value="1"/>
</dbReference>
<proteinExistence type="predicted"/>
<dbReference type="AlphaFoldDB" id="J2K6M9"/>
<evidence type="ECO:0000313" key="3">
    <source>
        <dbReference type="Proteomes" id="UP000007509"/>
    </source>
</evidence>
<dbReference type="GO" id="GO:0015074">
    <property type="term" value="P:DNA integration"/>
    <property type="evidence" value="ECO:0007669"/>
    <property type="project" value="InterPro"/>
</dbReference>
<dbReference type="PATRIC" id="fig|1144316.3.peg.3447"/>
<dbReference type="InterPro" id="IPR001584">
    <property type="entry name" value="Integrase_cat-core"/>
</dbReference>
<evidence type="ECO:0000313" key="2">
    <source>
        <dbReference type="EMBL" id="EJL68878.1"/>
    </source>
</evidence>
<dbReference type="Gene3D" id="3.30.420.10">
    <property type="entry name" value="Ribonuclease H-like superfamily/Ribonuclease H"/>
    <property type="match status" value="1"/>
</dbReference>
<evidence type="ECO:0000259" key="1">
    <source>
        <dbReference type="PROSITE" id="PS50994"/>
    </source>
</evidence>